<evidence type="ECO:0000256" key="1">
    <source>
        <dbReference type="SAM" id="MobiDB-lite"/>
    </source>
</evidence>
<keyword evidence="3" id="KW-1185">Reference proteome</keyword>
<feature type="region of interest" description="Disordered" evidence="1">
    <location>
        <begin position="118"/>
        <end position="162"/>
    </location>
</feature>
<organism evidence="2 3">
    <name type="scientific">Somion occarium</name>
    <dbReference type="NCBI Taxonomy" id="3059160"/>
    <lineage>
        <taxon>Eukaryota</taxon>
        <taxon>Fungi</taxon>
        <taxon>Dikarya</taxon>
        <taxon>Basidiomycota</taxon>
        <taxon>Agaricomycotina</taxon>
        <taxon>Agaricomycetes</taxon>
        <taxon>Polyporales</taxon>
        <taxon>Cerrenaceae</taxon>
        <taxon>Somion</taxon>
    </lineage>
</organism>
<accession>A0ABP1CSU4</accession>
<dbReference type="Proteomes" id="UP001497453">
    <property type="component" value="Chromosome 10"/>
</dbReference>
<protein>
    <submittedName>
        <fullName evidence="2">Uncharacterized protein</fullName>
    </submittedName>
</protein>
<reference evidence="3" key="1">
    <citation type="submission" date="2024-04" db="EMBL/GenBank/DDBJ databases">
        <authorList>
            <person name="Shaw F."/>
            <person name="Minotto A."/>
        </authorList>
    </citation>
    <scope>NUCLEOTIDE SEQUENCE [LARGE SCALE GENOMIC DNA]</scope>
</reference>
<name>A0ABP1CSU4_9APHY</name>
<gene>
    <name evidence="2" type="ORF">GFSPODELE1_LOCUS1829</name>
</gene>
<dbReference type="EMBL" id="OZ037953">
    <property type="protein sequence ID" value="CAL1697739.1"/>
    <property type="molecule type" value="Genomic_DNA"/>
</dbReference>
<evidence type="ECO:0000313" key="3">
    <source>
        <dbReference type="Proteomes" id="UP001497453"/>
    </source>
</evidence>
<feature type="compositionally biased region" description="Basic and acidic residues" evidence="1">
    <location>
        <begin position="140"/>
        <end position="150"/>
    </location>
</feature>
<feature type="compositionally biased region" description="Low complexity" evidence="1">
    <location>
        <begin position="125"/>
        <end position="138"/>
    </location>
</feature>
<sequence>MSSHDGGSAEVTIARYVVQSSDVLSDMKVNVLEEGSDKVLWYKERFLAEDEIVEHIVDNASSTLLWTIHRPDRGWYIRLRAPSFPPGVFIPLSGLPQSSPYYTDSALTFACRTGSPSSHSVGTNASASSSKQSVDSDATLTERDAQKEQHSYPPTPSVTSPTIRPISLQAIEARLQQLPSPSPSVSFPRPRPTSQFVTGSITHFLITPHSTPHVPAHAQKTSFFTRLVSTIKSHAPTQSYSFTISPMPPPLPTNSPENAHAPITTPVPVLSFHDQTPVWTARSITGVIELDTALARSLGVEPSFYIACALTYLEFLSEREGYLAASTD</sequence>
<proteinExistence type="predicted"/>
<evidence type="ECO:0000313" key="2">
    <source>
        <dbReference type="EMBL" id="CAL1697739.1"/>
    </source>
</evidence>